<name>A0AAV9JB34_9PEZI</name>
<evidence type="ECO:0000313" key="3">
    <source>
        <dbReference type="Proteomes" id="UP001324427"/>
    </source>
</evidence>
<dbReference type="PANTHER" id="PTHR42085">
    <property type="entry name" value="F-BOX DOMAIN-CONTAINING PROTEIN"/>
    <property type="match status" value="1"/>
</dbReference>
<dbReference type="EMBL" id="JAVFHQ010000043">
    <property type="protein sequence ID" value="KAK4542244.1"/>
    <property type="molecule type" value="Genomic_DNA"/>
</dbReference>
<proteinExistence type="predicted"/>
<accession>A0AAV9JB34</accession>
<organism evidence="2 3">
    <name type="scientific">Oleoguttula mirabilis</name>
    <dbReference type="NCBI Taxonomy" id="1507867"/>
    <lineage>
        <taxon>Eukaryota</taxon>
        <taxon>Fungi</taxon>
        <taxon>Dikarya</taxon>
        <taxon>Ascomycota</taxon>
        <taxon>Pezizomycotina</taxon>
        <taxon>Dothideomycetes</taxon>
        <taxon>Dothideomycetidae</taxon>
        <taxon>Mycosphaerellales</taxon>
        <taxon>Teratosphaeriaceae</taxon>
        <taxon>Oleoguttula</taxon>
    </lineage>
</organism>
<evidence type="ECO:0000256" key="1">
    <source>
        <dbReference type="SAM" id="MobiDB-lite"/>
    </source>
</evidence>
<keyword evidence="3" id="KW-1185">Reference proteome</keyword>
<feature type="region of interest" description="Disordered" evidence="1">
    <location>
        <begin position="348"/>
        <end position="372"/>
    </location>
</feature>
<reference evidence="2 3" key="1">
    <citation type="submission" date="2021-11" db="EMBL/GenBank/DDBJ databases">
        <title>Black yeast isolated from Biological Soil Crust.</title>
        <authorList>
            <person name="Kurbessoian T."/>
        </authorList>
    </citation>
    <scope>NUCLEOTIDE SEQUENCE [LARGE SCALE GENOMIC DNA]</scope>
    <source>
        <strain evidence="2 3">CCFEE 5522</strain>
    </source>
</reference>
<evidence type="ECO:0000313" key="2">
    <source>
        <dbReference type="EMBL" id="KAK4542244.1"/>
    </source>
</evidence>
<protein>
    <submittedName>
        <fullName evidence="2">Uncharacterized protein</fullName>
    </submittedName>
</protein>
<comment type="caution">
    <text evidence="2">The sequence shown here is derived from an EMBL/GenBank/DDBJ whole genome shotgun (WGS) entry which is preliminary data.</text>
</comment>
<dbReference type="Proteomes" id="UP001324427">
    <property type="component" value="Unassembled WGS sequence"/>
</dbReference>
<dbReference type="InterPro" id="IPR038883">
    <property type="entry name" value="AN11006-like"/>
</dbReference>
<gene>
    <name evidence="2" type="ORF">LTR36_006897</name>
</gene>
<feature type="region of interest" description="Disordered" evidence="1">
    <location>
        <begin position="18"/>
        <end position="56"/>
    </location>
</feature>
<sequence>MEVSLPVGNTRTLAVTRQCEEVHSNHPSPPSDSTPKAATAPEQNDRSPHSSPPDIINADVKTTANIVQYSSLLCIAPELRRNNIYNYVLVSQADIEIPDSGKLAQPGLLKTCQQITEEATAIYYAQNTFHACPENGTSATVAPGGINNPLRSEPAPTLLTIPPELRNEIYAYTLVSEAAIDIPASGKLPKPALLQTSRRVNNEATGIYYYQNRFRFCMDEHLDGLFCWLQQLPLDSVWNLHSVTIQYEAVEELQIIHQELAQAIIDADAPRVGMLVLVMQIVKERLALGWKKSLHALMATWVPLAVLHFDAPTDERLDTQTANMAATHTVEDVLKVLAEINTTSWGQTMEARREHEKQRGRKKQRRVLEEKTGVRGAGSFPAELWNNIYNLVLTSSDDMVLPACGRLPPPPLLRVCKQTRQEATLLYYAVNTFEAVVRDDMQSAPLIWVEAIGPKSCRHVKGLTLQYLSSGPAVEGGTTFEQVLKDYDATMDRLLHSKANAEELHEASRNLKEAMTSYWTTWLLFVLGLMRRGIRSFTFRFVAPQAEQTGIQMEGGEDEKVGSINKASIDHKFMDLWDGSEALSSGEN</sequence>
<dbReference type="AlphaFoldDB" id="A0AAV9JB34"/>
<dbReference type="PANTHER" id="PTHR42085:SF1">
    <property type="entry name" value="F-BOX DOMAIN-CONTAINING PROTEIN"/>
    <property type="match status" value="1"/>
</dbReference>